<dbReference type="EMBL" id="FMSV02000558">
    <property type="protein sequence ID" value="SEH09142.1"/>
    <property type="molecule type" value="Genomic_DNA"/>
</dbReference>
<gene>
    <name evidence="1" type="ORF">MBHS_05036</name>
    <name evidence="2" type="ORF">MBHS_05166</name>
</gene>
<evidence type="ECO:0000313" key="3">
    <source>
        <dbReference type="Proteomes" id="UP000236724"/>
    </source>
</evidence>
<protein>
    <submittedName>
        <fullName evidence="1">Uncharacterized protein</fullName>
    </submittedName>
</protein>
<proteinExistence type="predicted"/>
<sequence>MVLLSHHRDIAKHCGIIGKRSGAACKPAPAYILTFLDLLDLENLKGFLNYASSFSLIAATTTSLEVAVMLSNMSSLL</sequence>
<evidence type="ECO:0000313" key="1">
    <source>
        <dbReference type="EMBL" id="SEH09142.1"/>
    </source>
</evidence>
<reference evidence="1 3" key="1">
    <citation type="submission" date="2016-10" db="EMBL/GenBank/DDBJ databases">
        <authorList>
            <person name="de Groot N.N."/>
        </authorList>
    </citation>
    <scope>NUCLEOTIDE SEQUENCE [LARGE SCALE GENOMIC DNA]</scope>
    <source>
        <strain evidence="1">MBHS1</strain>
    </source>
</reference>
<dbReference type="EMBL" id="FMSV02000559">
    <property type="protein sequence ID" value="SEH09271.1"/>
    <property type="molecule type" value="Genomic_DNA"/>
</dbReference>
<organism evidence="1 3">
    <name type="scientific">Candidatus Venteria ishoeyi</name>
    <dbReference type="NCBI Taxonomy" id="1899563"/>
    <lineage>
        <taxon>Bacteria</taxon>
        <taxon>Pseudomonadati</taxon>
        <taxon>Pseudomonadota</taxon>
        <taxon>Gammaproteobacteria</taxon>
        <taxon>Thiotrichales</taxon>
        <taxon>Thiotrichaceae</taxon>
        <taxon>Venteria</taxon>
    </lineage>
</organism>
<dbReference type="AlphaFoldDB" id="A0A1H6FGF5"/>
<evidence type="ECO:0000313" key="2">
    <source>
        <dbReference type="EMBL" id="SEH09271.1"/>
    </source>
</evidence>
<keyword evidence="3" id="KW-1185">Reference proteome</keyword>
<name>A0A1H6FGF5_9GAMM</name>
<dbReference type="Proteomes" id="UP000236724">
    <property type="component" value="Unassembled WGS sequence"/>
</dbReference>
<accession>A0A1H6FGF5</accession>